<protein>
    <submittedName>
        <fullName evidence="3">FIST domain protein</fullName>
    </submittedName>
</protein>
<keyword evidence="4" id="KW-1185">Reference proteome</keyword>
<sequence>MTNTIVAVGHTLLCSPEAAGRALAESVSEKLHGARPDVLIVFASPDIAYLPLLAALDAACQPRVLVGCSSAGEFSGCATGNSSVSAMAIRTDDILFRAGLGKGLRRDLNGALEQVMPVFTGSDHPDFPYRSALVLTDALAGYVDEIIHDMMLRTGGTYQLFGGGAADDARFSETHVFMGTEAHTDAIVVLEMLSKKPLGLGVRHGWRPSSPPLRVTEAEGTRLISLNATSAVEAFEEHAHATGQTFSRADALPFFLHNVIGIETGDGYKLRVPLTLNADGSISCAAEVPVGATVHIMVADAASACEAAREAAQAALAGLEGGEHAGSLLFDCAATRLRLGRGFDDELKAVVDALGSENFAGCNTYGQIARSTGQFSGFHNCTAVVCAIPL</sequence>
<dbReference type="PANTHER" id="PTHR40252">
    <property type="entry name" value="BLR0328 PROTEIN"/>
    <property type="match status" value="1"/>
</dbReference>
<dbReference type="Pfam" id="PF10442">
    <property type="entry name" value="FIST_C"/>
    <property type="match status" value="1"/>
</dbReference>
<evidence type="ECO:0000313" key="4">
    <source>
        <dbReference type="Proteomes" id="UP000716322"/>
    </source>
</evidence>
<accession>A0ABX0P9I9</accession>
<dbReference type="PANTHER" id="PTHR40252:SF2">
    <property type="entry name" value="BLR0328 PROTEIN"/>
    <property type="match status" value="1"/>
</dbReference>
<dbReference type="InterPro" id="IPR019494">
    <property type="entry name" value="FIST_C"/>
</dbReference>
<feature type="domain" description="FIST C-domain" evidence="2">
    <location>
        <begin position="234"/>
        <end position="371"/>
    </location>
</feature>
<dbReference type="InterPro" id="IPR013702">
    <property type="entry name" value="FIST_domain_N"/>
</dbReference>
<dbReference type="RefSeq" id="WP_166858923.1">
    <property type="nucleotide sequence ID" value="NZ_JAAQOM010000005.1"/>
</dbReference>
<dbReference type="Pfam" id="PF08495">
    <property type="entry name" value="FIST"/>
    <property type="match status" value="1"/>
</dbReference>
<dbReference type="SMART" id="SM00897">
    <property type="entry name" value="FIST"/>
    <property type="match status" value="1"/>
</dbReference>
<name>A0ABX0P9I9_9BURK</name>
<organism evidence="3 4">
    <name type="scientific">Telluria antibiotica</name>
    <dbReference type="NCBI Taxonomy" id="2717319"/>
    <lineage>
        <taxon>Bacteria</taxon>
        <taxon>Pseudomonadati</taxon>
        <taxon>Pseudomonadota</taxon>
        <taxon>Betaproteobacteria</taxon>
        <taxon>Burkholderiales</taxon>
        <taxon>Oxalobacteraceae</taxon>
        <taxon>Telluria group</taxon>
        <taxon>Telluria</taxon>
    </lineage>
</organism>
<evidence type="ECO:0000313" key="3">
    <source>
        <dbReference type="EMBL" id="NIA53947.1"/>
    </source>
</evidence>
<gene>
    <name evidence="3" type="ORF">HAV22_09855</name>
</gene>
<dbReference type="EMBL" id="JAAQOM010000005">
    <property type="protein sequence ID" value="NIA53947.1"/>
    <property type="molecule type" value="Genomic_DNA"/>
</dbReference>
<dbReference type="SMART" id="SM01204">
    <property type="entry name" value="FIST_C"/>
    <property type="match status" value="1"/>
</dbReference>
<comment type="caution">
    <text evidence="3">The sequence shown here is derived from an EMBL/GenBank/DDBJ whole genome shotgun (WGS) entry which is preliminary data.</text>
</comment>
<evidence type="ECO:0000259" key="2">
    <source>
        <dbReference type="SMART" id="SM01204"/>
    </source>
</evidence>
<evidence type="ECO:0000259" key="1">
    <source>
        <dbReference type="SMART" id="SM00897"/>
    </source>
</evidence>
<reference evidence="3 4" key="1">
    <citation type="submission" date="2020-03" db="EMBL/GenBank/DDBJ databases">
        <title>Genome sequence of strain Massilia sp. TW-1.</title>
        <authorList>
            <person name="Chaudhary D.K."/>
        </authorList>
    </citation>
    <scope>NUCLEOTIDE SEQUENCE [LARGE SCALE GENOMIC DNA]</scope>
    <source>
        <strain evidence="3 4">TW-1</strain>
    </source>
</reference>
<proteinExistence type="predicted"/>
<feature type="domain" description="FIST" evidence="1">
    <location>
        <begin position="35"/>
        <end position="230"/>
    </location>
</feature>
<dbReference type="Proteomes" id="UP000716322">
    <property type="component" value="Unassembled WGS sequence"/>
</dbReference>